<dbReference type="eggNOG" id="KOG1075">
    <property type="taxonomic scope" value="Eukaryota"/>
</dbReference>
<dbReference type="EMBL" id="CM001888">
    <property type="protein sequence ID" value="EOY19394.1"/>
    <property type="molecule type" value="Genomic_DNA"/>
</dbReference>
<sequence>MEFVQNFYNTGCLGFEVNESFITLIPKKKNPTSIGDYRLINLVGSIYKLIAKLLVNRLRKVIGEVVEAHQFAFISGR</sequence>
<dbReference type="OMA" id="CPQGIED"/>
<evidence type="ECO:0000313" key="2">
    <source>
        <dbReference type="Proteomes" id="UP000026915"/>
    </source>
</evidence>
<proteinExistence type="predicted"/>
<dbReference type="Proteomes" id="UP000026915">
    <property type="component" value="Chromosome 10"/>
</dbReference>
<protein>
    <submittedName>
        <fullName evidence="1">Uncharacterized protein</fullName>
    </submittedName>
</protein>
<dbReference type="AlphaFoldDB" id="A0A061FX58"/>
<dbReference type="STRING" id="3641.A0A061FX58"/>
<dbReference type="HOGENOM" id="CLU_2643008_0_0_1"/>
<gene>
    <name evidence="1" type="ORF">TCM_044491</name>
</gene>
<name>A0A061FX58_THECC</name>
<evidence type="ECO:0000313" key="1">
    <source>
        <dbReference type="EMBL" id="EOY19394.1"/>
    </source>
</evidence>
<dbReference type="InParanoid" id="A0A061FX58"/>
<dbReference type="Gramene" id="EOY19394">
    <property type="protein sequence ID" value="EOY19394"/>
    <property type="gene ID" value="TCM_044491"/>
</dbReference>
<keyword evidence="2" id="KW-1185">Reference proteome</keyword>
<accession>A0A061FX58</accession>
<reference evidence="1 2" key="1">
    <citation type="journal article" date="2013" name="Genome Biol.">
        <title>The genome sequence of the most widely cultivated cacao type and its use to identify candidate genes regulating pod color.</title>
        <authorList>
            <person name="Motamayor J.C."/>
            <person name="Mockaitis K."/>
            <person name="Schmutz J."/>
            <person name="Haiminen N."/>
            <person name="Iii D.L."/>
            <person name="Cornejo O."/>
            <person name="Findley S.D."/>
            <person name="Zheng P."/>
            <person name="Utro F."/>
            <person name="Royaert S."/>
            <person name="Saski C."/>
            <person name="Jenkins J."/>
            <person name="Podicheti R."/>
            <person name="Zhao M."/>
            <person name="Scheffler B.E."/>
            <person name="Stack J.C."/>
            <person name="Feltus F.A."/>
            <person name="Mustiga G.M."/>
            <person name="Amores F."/>
            <person name="Phillips W."/>
            <person name="Marelli J.P."/>
            <person name="May G.D."/>
            <person name="Shapiro H."/>
            <person name="Ma J."/>
            <person name="Bustamante C.D."/>
            <person name="Schnell R.J."/>
            <person name="Main D."/>
            <person name="Gilbert D."/>
            <person name="Parida L."/>
            <person name="Kuhn D.N."/>
        </authorList>
    </citation>
    <scope>NUCLEOTIDE SEQUENCE [LARGE SCALE GENOMIC DNA]</scope>
    <source>
        <strain evidence="2">cv. Matina 1-6</strain>
    </source>
</reference>
<organism evidence="1 2">
    <name type="scientific">Theobroma cacao</name>
    <name type="common">Cacao</name>
    <name type="synonym">Cocoa</name>
    <dbReference type="NCBI Taxonomy" id="3641"/>
    <lineage>
        <taxon>Eukaryota</taxon>
        <taxon>Viridiplantae</taxon>
        <taxon>Streptophyta</taxon>
        <taxon>Embryophyta</taxon>
        <taxon>Tracheophyta</taxon>
        <taxon>Spermatophyta</taxon>
        <taxon>Magnoliopsida</taxon>
        <taxon>eudicotyledons</taxon>
        <taxon>Gunneridae</taxon>
        <taxon>Pentapetalae</taxon>
        <taxon>rosids</taxon>
        <taxon>malvids</taxon>
        <taxon>Malvales</taxon>
        <taxon>Malvaceae</taxon>
        <taxon>Byttnerioideae</taxon>
        <taxon>Theobroma</taxon>
    </lineage>
</organism>